<sequence length="417" mass="44223">MDFELLTAATAVVVGALLAAAFLIRPLPPPAASLCSDCEFSIKGPVSFAAYNGSSYLLAGGGPLPLAQYAWAYYVHGGVATPLSPGQMVVCPDYAFVKVVDGVAFFSCNGTAGANVVQNVWAPAATAPSLTSTCSTTEWKESIYKSAVPKSESTKICIPLFGGGTRCYYPSDTVYVGIASAYNNYSYALAPFPWVNVTYVAPWYDNGTYKVRTIVVNQSIAVVVKVGYYVANRLRNPYRSAGADVYMSVFTPSRSKLTSMCYWYLGMTPLGCGDWLPAGALPQPAIDLIENSVVSNGGGWWFYDLYEYAVYGGISGTNKLLQATQVSHSTSWSLPSGTATLAYNATTDVISAAFPRYAVTYVGSQYGISPPSNGTYYAVVGVSSSGVPASISYYNVTVIGRSTICVEAVPDSLIPVP</sequence>
<keyword evidence="2" id="KW-1185">Reference proteome</keyword>
<dbReference type="STRING" id="768679.TTX_0971"/>
<reference evidence="1 2" key="1">
    <citation type="journal article" date="2011" name="PLoS ONE">
        <title>The complete genome sequence of Thermoproteus tenax: a physiologically versatile member of the Crenarchaeota.</title>
        <authorList>
            <person name="Siebers B."/>
            <person name="Zaparty M."/>
            <person name="Raddatz G."/>
            <person name="Tjaden B."/>
            <person name="Albers S.V."/>
            <person name="Bell S.D."/>
            <person name="Blombach F."/>
            <person name="Kletzin A."/>
            <person name="Kyrpides N."/>
            <person name="Lanz C."/>
            <person name="Plagens A."/>
            <person name="Rampp M."/>
            <person name="Rosinus A."/>
            <person name="von Jan M."/>
            <person name="Makarova K.S."/>
            <person name="Klenk H.P."/>
            <person name="Schuster S.C."/>
            <person name="Hensel R."/>
        </authorList>
    </citation>
    <scope>NUCLEOTIDE SEQUENCE [LARGE SCALE GENOMIC DNA]</scope>
    <source>
        <strain evidence="2">ATCC 35583 / DSM 2078 / JCM 9277 / NBRC 100435 / Kra 1</strain>
    </source>
</reference>
<dbReference type="PaxDb" id="768679-TTX_0971"/>
<dbReference type="AlphaFoldDB" id="G4RPX5"/>
<proteinExistence type="predicted"/>
<protein>
    <submittedName>
        <fullName evidence="1">Predicted component of Type II/IV secretion system</fullName>
    </submittedName>
</protein>
<dbReference type="OrthoDB" id="375537at2157"/>
<dbReference type="Proteomes" id="UP000002654">
    <property type="component" value="Chromosome"/>
</dbReference>
<dbReference type="KEGG" id="ttn:TTX_0971"/>
<dbReference type="eggNOG" id="arCOG07478">
    <property type="taxonomic scope" value="Archaea"/>
</dbReference>
<gene>
    <name evidence="1" type="ordered locus">TTX_0971</name>
</gene>
<accession>G4RPX5</accession>
<evidence type="ECO:0000313" key="1">
    <source>
        <dbReference type="EMBL" id="CCC81620.1"/>
    </source>
</evidence>
<dbReference type="RefSeq" id="WP_014126876.1">
    <property type="nucleotide sequence ID" value="NC_016070.1"/>
</dbReference>
<dbReference type="HOGENOM" id="CLU_658285_0_0_2"/>
<dbReference type="EMBL" id="FN869859">
    <property type="protein sequence ID" value="CCC81620.1"/>
    <property type="molecule type" value="Genomic_DNA"/>
</dbReference>
<dbReference type="GeneID" id="11261862"/>
<evidence type="ECO:0000313" key="2">
    <source>
        <dbReference type="Proteomes" id="UP000002654"/>
    </source>
</evidence>
<dbReference type="PATRIC" id="fig|768679.9.peg.981"/>
<organism evidence="1 2">
    <name type="scientific">Thermoproteus tenax (strain ATCC 35583 / DSM 2078 / JCM 9277 / NBRC 100435 / Kra 1)</name>
    <dbReference type="NCBI Taxonomy" id="768679"/>
    <lineage>
        <taxon>Archaea</taxon>
        <taxon>Thermoproteota</taxon>
        <taxon>Thermoprotei</taxon>
        <taxon>Thermoproteales</taxon>
        <taxon>Thermoproteaceae</taxon>
        <taxon>Thermoproteus</taxon>
    </lineage>
</organism>
<name>G4RPX5_THETK</name>